<gene>
    <name evidence="2" type="ORF">SNOG_16326</name>
</gene>
<name>Q0TW03_PHANO</name>
<accession>Q0TW03</accession>
<dbReference type="AlphaFoldDB" id="Q0TW03"/>
<sequence>MPCLSCLRPLSCLDSTTPHRSSAGKPLTADASEEDHGGTTIVREDVVVDDDDEESRASRRKGPPNYTTLSADAVSGTMTAKRS</sequence>
<dbReference type="InParanoid" id="Q0TW03"/>
<dbReference type="RefSeq" id="XP_001806449.1">
    <property type="nucleotide sequence ID" value="XM_001806397.1"/>
</dbReference>
<dbReference type="EMBL" id="CH445369">
    <property type="protein sequence ID" value="EAT76312.1"/>
    <property type="molecule type" value="Genomic_DNA"/>
</dbReference>
<evidence type="ECO:0000313" key="3">
    <source>
        <dbReference type="Proteomes" id="UP000001055"/>
    </source>
</evidence>
<dbReference type="KEGG" id="pno:SNOG_16326"/>
<organism evidence="2 3">
    <name type="scientific">Phaeosphaeria nodorum (strain SN15 / ATCC MYA-4574 / FGSC 10173)</name>
    <name type="common">Glume blotch fungus</name>
    <name type="synonym">Parastagonospora nodorum</name>
    <dbReference type="NCBI Taxonomy" id="321614"/>
    <lineage>
        <taxon>Eukaryota</taxon>
        <taxon>Fungi</taxon>
        <taxon>Dikarya</taxon>
        <taxon>Ascomycota</taxon>
        <taxon>Pezizomycotina</taxon>
        <taxon>Dothideomycetes</taxon>
        <taxon>Pleosporomycetidae</taxon>
        <taxon>Pleosporales</taxon>
        <taxon>Pleosporineae</taxon>
        <taxon>Phaeosphaeriaceae</taxon>
        <taxon>Parastagonospora</taxon>
    </lineage>
</organism>
<evidence type="ECO:0000313" key="2">
    <source>
        <dbReference type="EMBL" id="EAT76312.1"/>
    </source>
</evidence>
<dbReference type="Proteomes" id="UP000001055">
    <property type="component" value="Unassembled WGS sequence"/>
</dbReference>
<feature type="region of interest" description="Disordered" evidence="1">
    <location>
        <begin position="12"/>
        <end position="83"/>
    </location>
</feature>
<reference evidence="3" key="1">
    <citation type="journal article" date="2007" name="Plant Cell">
        <title>Dothideomycete-plant interactions illuminated by genome sequencing and EST analysis of the wheat pathogen Stagonospora nodorum.</title>
        <authorList>
            <person name="Hane J.K."/>
            <person name="Lowe R.G."/>
            <person name="Solomon P.S."/>
            <person name="Tan K.C."/>
            <person name="Schoch C.L."/>
            <person name="Spatafora J.W."/>
            <person name="Crous P.W."/>
            <person name="Kodira C."/>
            <person name="Birren B.W."/>
            <person name="Galagan J.E."/>
            <person name="Torriani S.F."/>
            <person name="McDonald B.A."/>
            <person name="Oliver R.P."/>
        </authorList>
    </citation>
    <scope>NUCLEOTIDE SEQUENCE [LARGE SCALE GENOMIC DNA]</scope>
    <source>
        <strain evidence="3">SN15 / ATCC MYA-4574 / FGSC 10173</strain>
    </source>
</reference>
<dbReference type="GeneID" id="5983380"/>
<feature type="compositionally biased region" description="Basic and acidic residues" evidence="1">
    <location>
        <begin position="34"/>
        <end position="46"/>
    </location>
</feature>
<proteinExistence type="predicted"/>
<evidence type="ECO:0000256" key="1">
    <source>
        <dbReference type="SAM" id="MobiDB-lite"/>
    </source>
</evidence>
<protein>
    <submittedName>
        <fullName evidence="2">Uncharacterized protein</fullName>
    </submittedName>
</protein>
<dbReference type="HOGENOM" id="CLU_2543335_0_0_1"/>
<feature type="compositionally biased region" description="Polar residues" evidence="1">
    <location>
        <begin position="65"/>
        <end position="83"/>
    </location>
</feature>